<feature type="transmembrane region" description="Helical" evidence="7">
    <location>
        <begin position="70"/>
        <end position="91"/>
    </location>
</feature>
<feature type="transmembrane region" description="Helical" evidence="7">
    <location>
        <begin position="214"/>
        <end position="236"/>
    </location>
</feature>
<dbReference type="GO" id="GO:0006605">
    <property type="term" value="P:protein targeting"/>
    <property type="evidence" value="ECO:0007669"/>
    <property type="project" value="InterPro"/>
</dbReference>
<accession>A0A518B958</accession>
<dbReference type="Pfam" id="PF01311">
    <property type="entry name" value="Bac_export_1"/>
    <property type="match status" value="1"/>
</dbReference>
<evidence type="ECO:0000256" key="5">
    <source>
        <dbReference type="ARBA" id="ARBA00022989"/>
    </source>
</evidence>
<proteinExistence type="inferred from homology"/>
<keyword evidence="6 7" id="KW-0472">Membrane</keyword>
<protein>
    <submittedName>
        <fullName evidence="8">Flagellar biosynthesis protein FliR</fullName>
    </submittedName>
</protein>
<feature type="transmembrane region" description="Helical" evidence="7">
    <location>
        <begin position="185"/>
        <end position="207"/>
    </location>
</feature>
<keyword evidence="9" id="KW-1185">Reference proteome</keyword>
<dbReference type="InterPro" id="IPR002010">
    <property type="entry name" value="T3SS_IM_R"/>
</dbReference>
<dbReference type="EMBL" id="CP036279">
    <property type="protein sequence ID" value="QDU63516.1"/>
    <property type="molecule type" value="Genomic_DNA"/>
</dbReference>
<organism evidence="8 9">
    <name type="scientific">Kolteria novifilia</name>
    <dbReference type="NCBI Taxonomy" id="2527975"/>
    <lineage>
        <taxon>Bacteria</taxon>
        <taxon>Pseudomonadati</taxon>
        <taxon>Planctomycetota</taxon>
        <taxon>Planctomycetia</taxon>
        <taxon>Kolteriales</taxon>
        <taxon>Kolteriaceae</taxon>
        <taxon>Kolteria</taxon>
    </lineage>
</organism>
<dbReference type="GO" id="GO:0005886">
    <property type="term" value="C:plasma membrane"/>
    <property type="evidence" value="ECO:0007669"/>
    <property type="project" value="UniProtKB-SubCell"/>
</dbReference>
<dbReference type="RefSeq" id="WP_145261044.1">
    <property type="nucleotide sequence ID" value="NZ_CP036279.1"/>
</dbReference>
<evidence type="ECO:0000256" key="3">
    <source>
        <dbReference type="ARBA" id="ARBA00022475"/>
    </source>
</evidence>
<dbReference type="PRINTS" id="PR00953">
    <property type="entry name" value="TYPE3IMRPROT"/>
</dbReference>
<keyword evidence="8" id="KW-0966">Cell projection</keyword>
<name>A0A518B958_9BACT</name>
<evidence type="ECO:0000256" key="6">
    <source>
        <dbReference type="ARBA" id="ARBA00023136"/>
    </source>
</evidence>
<evidence type="ECO:0000256" key="4">
    <source>
        <dbReference type="ARBA" id="ARBA00022692"/>
    </source>
</evidence>
<keyword evidence="3" id="KW-1003">Cell membrane</keyword>
<dbReference type="OrthoDB" id="9797790at2"/>
<dbReference type="PANTHER" id="PTHR30065:SF1">
    <property type="entry name" value="SURFACE PRESENTATION OF ANTIGENS PROTEIN SPAR"/>
    <property type="match status" value="1"/>
</dbReference>
<evidence type="ECO:0000256" key="1">
    <source>
        <dbReference type="ARBA" id="ARBA00004651"/>
    </source>
</evidence>
<evidence type="ECO:0000313" key="9">
    <source>
        <dbReference type="Proteomes" id="UP000317093"/>
    </source>
</evidence>
<dbReference type="KEGG" id="knv:Pan216_43960"/>
<feature type="transmembrane region" description="Helical" evidence="7">
    <location>
        <begin position="15"/>
        <end position="34"/>
    </location>
</feature>
<sequence length="264" mass="28374">MNAPLSLIDFLQLEITTFVLVMTRVAGIVLFGPLISGNSFPTSLRIYLVLAISFMVTGATQAPSLTPQNMVDIIFMMAGELLVGFTVGNMLRMMIQALQLAGQVVGQQMGLALANIFNPQLDEQASTLAAVYVTVATYIFLGMGGDREMFAALLDSFRLIPVGEVTLHASVFELVMSFFQQTMQFAVRVAAPGTIALVMTEIAMGFVGRTVPQLNFLSIGFAVRILLGTFIVMTTIRAAGVVFADQMADAFGSAYLAIDNLTSE</sequence>
<reference evidence="8 9" key="1">
    <citation type="submission" date="2019-02" db="EMBL/GenBank/DDBJ databases">
        <title>Deep-cultivation of Planctomycetes and their phenomic and genomic characterization uncovers novel biology.</title>
        <authorList>
            <person name="Wiegand S."/>
            <person name="Jogler M."/>
            <person name="Boedeker C."/>
            <person name="Pinto D."/>
            <person name="Vollmers J."/>
            <person name="Rivas-Marin E."/>
            <person name="Kohn T."/>
            <person name="Peeters S.H."/>
            <person name="Heuer A."/>
            <person name="Rast P."/>
            <person name="Oberbeckmann S."/>
            <person name="Bunk B."/>
            <person name="Jeske O."/>
            <person name="Meyerdierks A."/>
            <person name="Storesund J.E."/>
            <person name="Kallscheuer N."/>
            <person name="Luecker S."/>
            <person name="Lage O.M."/>
            <person name="Pohl T."/>
            <person name="Merkel B.J."/>
            <person name="Hornburger P."/>
            <person name="Mueller R.-W."/>
            <person name="Bruemmer F."/>
            <person name="Labrenz M."/>
            <person name="Spormann A.M."/>
            <person name="Op den Camp H."/>
            <person name="Overmann J."/>
            <person name="Amann R."/>
            <person name="Jetten M.S.M."/>
            <person name="Mascher T."/>
            <person name="Medema M.H."/>
            <person name="Devos D.P."/>
            <person name="Kaster A.-K."/>
            <person name="Ovreas L."/>
            <person name="Rohde M."/>
            <person name="Galperin M.Y."/>
            <person name="Jogler C."/>
        </authorList>
    </citation>
    <scope>NUCLEOTIDE SEQUENCE [LARGE SCALE GENOMIC DNA]</scope>
    <source>
        <strain evidence="8 9">Pan216</strain>
    </source>
</reference>
<evidence type="ECO:0000313" key="8">
    <source>
        <dbReference type="EMBL" id="QDU63516.1"/>
    </source>
</evidence>
<comment type="similarity">
    <text evidence="2">Belongs to the FliR/MopE/SpaR family.</text>
</comment>
<dbReference type="Proteomes" id="UP000317093">
    <property type="component" value="Chromosome"/>
</dbReference>
<feature type="transmembrane region" description="Helical" evidence="7">
    <location>
        <begin position="46"/>
        <end position="64"/>
    </location>
</feature>
<dbReference type="PANTHER" id="PTHR30065">
    <property type="entry name" value="FLAGELLAR BIOSYNTHETIC PROTEIN FLIR"/>
    <property type="match status" value="1"/>
</dbReference>
<evidence type="ECO:0000256" key="2">
    <source>
        <dbReference type="ARBA" id="ARBA00009772"/>
    </source>
</evidence>
<comment type="subcellular location">
    <subcellularLocation>
        <location evidence="1">Cell membrane</location>
        <topology evidence="1">Multi-pass membrane protein</topology>
    </subcellularLocation>
</comment>
<keyword evidence="4 7" id="KW-0812">Transmembrane</keyword>
<gene>
    <name evidence="8" type="ORF">Pan216_43960</name>
</gene>
<dbReference type="AlphaFoldDB" id="A0A518B958"/>
<evidence type="ECO:0000256" key="7">
    <source>
        <dbReference type="SAM" id="Phobius"/>
    </source>
</evidence>
<keyword evidence="8" id="KW-0282">Flagellum</keyword>
<keyword evidence="8" id="KW-0969">Cilium</keyword>
<keyword evidence="5 7" id="KW-1133">Transmembrane helix</keyword>